<dbReference type="Proteomes" id="UP000031623">
    <property type="component" value="Chromosome"/>
</dbReference>
<proteinExistence type="predicted"/>
<reference evidence="1 2" key="1">
    <citation type="journal article" date="2014" name="ISME J.">
        <title>Ecophysiology of Thioploca ingrica as revealed by the complete genome sequence supplemented with proteomic evidence.</title>
        <authorList>
            <person name="Kojima H."/>
            <person name="Ogura Y."/>
            <person name="Yamamoto N."/>
            <person name="Togashi T."/>
            <person name="Mori H."/>
            <person name="Watanabe T."/>
            <person name="Nemoto F."/>
            <person name="Kurokawa K."/>
            <person name="Hayashi T."/>
            <person name="Fukui M."/>
        </authorList>
    </citation>
    <scope>NUCLEOTIDE SEQUENCE [LARGE SCALE GENOMIC DNA]</scope>
</reference>
<dbReference type="EMBL" id="AP014633">
    <property type="protein sequence ID" value="BAP57043.1"/>
    <property type="molecule type" value="Genomic_DNA"/>
</dbReference>
<accession>A0A090AFV9</accession>
<evidence type="ECO:0000313" key="2">
    <source>
        <dbReference type="Proteomes" id="UP000031623"/>
    </source>
</evidence>
<dbReference type="PROSITE" id="PS51257">
    <property type="entry name" value="PROKAR_LIPOPROTEIN"/>
    <property type="match status" value="1"/>
</dbReference>
<keyword evidence="2" id="KW-1185">Reference proteome</keyword>
<evidence type="ECO:0000313" key="1">
    <source>
        <dbReference type="EMBL" id="BAP57043.1"/>
    </source>
</evidence>
<name>A0A090AFV9_9GAMM</name>
<protein>
    <recommendedName>
        <fullName evidence="3">Lipoprotein</fullName>
    </recommendedName>
</protein>
<gene>
    <name evidence="1" type="ORF">THII_2746</name>
</gene>
<evidence type="ECO:0008006" key="3">
    <source>
        <dbReference type="Google" id="ProtNLM"/>
    </source>
</evidence>
<sequence>MKKAIYAVFLVGIIAISACSKEEQQQAAKDISHKGELEKAEKVQGIVDNKAAKDSKKTKEETDK</sequence>
<dbReference type="AlphaFoldDB" id="A0A090AFV9"/>
<organism evidence="1 2">
    <name type="scientific">Thioploca ingrica</name>
    <dbReference type="NCBI Taxonomy" id="40754"/>
    <lineage>
        <taxon>Bacteria</taxon>
        <taxon>Pseudomonadati</taxon>
        <taxon>Pseudomonadota</taxon>
        <taxon>Gammaproteobacteria</taxon>
        <taxon>Thiotrichales</taxon>
        <taxon>Thiotrichaceae</taxon>
        <taxon>Thioploca</taxon>
    </lineage>
</organism>
<dbReference type="STRING" id="40754.THII_2746"/>
<dbReference type="HOGENOM" id="CLU_2866419_0_0_6"/>
<dbReference type="KEGG" id="tig:THII_2746"/>